<dbReference type="PANTHER" id="PTHR30349">
    <property type="entry name" value="PHAGE INTEGRASE-RELATED"/>
    <property type="match status" value="1"/>
</dbReference>
<keyword evidence="3 9" id="KW-0132">Cell division</keyword>
<keyword evidence="2 9" id="KW-0963">Cytoplasm</keyword>
<dbReference type="InterPro" id="IPR044068">
    <property type="entry name" value="CB"/>
</dbReference>
<keyword evidence="7 9" id="KW-0233">DNA recombination</keyword>
<evidence type="ECO:0000256" key="7">
    <source>
        <dbReference type="ARBA" id="ARBA00023172"/>
    </source>
</evidence>
<keyword evidence="8 9" id="KW-0131">Cell cycle</keyword>
<dbReference type="Pfam" id="PF00589">
    <property type="entry name" value="Phage_integrase"/>
    <property type="match status" value="1"/>
</dbReference>
<evidence type="ECO:0000259" key="10">
    <source>
        <dbReference type="PROSITE" id="PS51898"/>
    </source>
</evidence>
<feature type="domain" description="Tyr recombinase" evidence="10">
    <location>
        <begin position="121"/>
        <end position="307"/>
    </location>
</feature>
<evidence type="ECO:0000256" key="9">
    <source>
        <dbReference type="HAMAP-Rule" id="MF_01808"/>
    </source>
</evidence>
<evidence type="ECO:0000313" key="12">
    <source>
        <dbReference type="EMBL" id="ADB52082.1"/>
    </source>
</evidence>
<dbReference type="PROSITE" id="PS51900">
    <property type="entry name" value="CB"/>
    <property type="match status" value="1"/>
</dbReference>
<dbReference type="CDD" id="cd00798">
    <property type="entry name" value="INT_XerDC_C"/>
    <property type="match status" value="1"/>
</dbReference>
<dbReference type="PROSITE" id="PS51898">
    <property type="entry name" value="TYR_RECOMBINASE"/>
    <property type="match status" value="1"/>
</dbReference>
<keyword evidence="13" id="KW-1185">Reference proteome</keyword>
<dbReference type="GO" id="GO:0051301">
    <property type="term" value="P:cell division"/>
    <property type="evidence" value="ECO:0007669"/>
    <property type="project" value="UniProtKB-KW"/>
</dbReference>
<gene>
    <name evidence="9" type="primary">xerC</name>
    <name evidence="12" type="ordered locus">Cwoe_3665</name>
</gene>
<evidence type="ECO:0000256" key="5">
    <source>
        <dbReference type="ARBA" id="ARBA00022908"/>
    </source>
</evidence>
<accession>D3F1B9</accession>
<evidence type="ECO:0000256" key="1">
    <source>
        <dbReference type="ARBA" id="ARBA00004496"/>
    </source>
</evidence>
<evidence type="ECO:0000259" key="11">
    <source>
        <dbReference type="PROSITE" id="PS51900"/>
    </source>
</evidence>
<dbReference type="InterPro" id="IPR010998">
    <property type="entry name" value="Integrase_recombinase_N"/>
</dbReference>
<feature type="active site" evidence="9">
    <location>
        <position position="259"/>
    </location>
</feature>
<dbReference type="KEGG" id="cwo:Cwoe_3665"/>
<dbReference type="Pfam" id="PF02899">
    <property type="entry name" value="Phage_int_SAM_1"/>
    <property type="match status" value="1"/>
</dbReference>
<proteinExistence type="inferred from homology"/>
<feature type="active site" evidence="9">
    <location>
        <position position="161"/>
    </location>
</feature>
<dbReference type="Proteomes" id="UP000008229">
    <property type="component" value="Chromosome"/>
</dbReference>
<dbReference type="NCBIfam" id="NF001399">
    <property type="entry name" value="PRK00283.1"/>
    <property type="match status" value="1"/>
</dbReference>
<feature type="active site" description="O-(3'-phospho-DNA)-tyrosine intermediate" evidence="9">
    <location>
        <position position="294"/>
    </location>
</feature>
<evidence type="ECO:0000256" key="6">
    <source>
        <dbReference type="ARBA" id="ARBA00023125"/>
    </source>
</evidence>
<evidence type="ECO:0000256" key="2">
    <source>
        <dbReference type="ARBA" id="ARBA00022490"/>
    </source>
</evidence>
<dbReference type="InterPro" id="IPR050090">
    <property type="entry name" value="Tyrosine_recombinase_XerCD"/>
</dbReference>
<evidence type="ECO:0000256" key="8">
    <source>
        <dbReference type="ARBA" id="ARBA00023306"/>
    </source>
</evidence>
<dbReference type="Gene3D" id="1.10.443.10">
    <property type="entry name" value="Intergrase catalytic core"/>
    <property type="match status" value="1"/>
</dbReference>
<keyword evidence="6 9" id="KW-0238">DNA-binding</keyword>
<dbReference type="InterPro" id="IPR002104">
    <property type="entry name" value="Integrase_catalytic"/>
</dbReference>
<dbReference type="InterPro" id="IPR023009">
    <property type="entry name" value="Tyrosine_recombinase_XerC/XerD"/>
</dbReference>
<dbReference type="GO" id="GO:0005737">
    <property type="term" value="C:cytoplasm"/>
    <property type="evidence" value="ECO:0007669"/>
    <property type="project" value="UniProtKB-SubCell"/>
</dbReference>
<feature type="domain" description="Core-binding (CB)" evidence="11">
    <location>
        <begin position="9"/>
        <end position="100"/>
    </location>
</feature>
<evidence type="ECO:0000256" key="4">
    <source>
        <dbReference type="ARBA" id="ARBA00022829"/>
    </source>
</evidence>
<dbReference type="InterPro" id="IPR011010">
    <property type="entry name" value="DNA_brk_join_enz"/>
</dbReference>
<evidence type="ECO:0000256" key="3">
    <source>
        <dbReference type="ARBA" id="ARBA00022618"/>
    </source>
</evidence>
<dbReference type="GO" id="GO:0003677">
    <property type="term" value="F:DNA binding"/>
    <property type="evidence" value="ECO:0007669"/>
    <property type="project" value="UniProtKB-UniRule"/>
</dbReference>
<dbReference type="SUPFAM" id="SSF56349">
    <property type="entry name" value="DNA breaking-rejoining enzymes"/>
    <property type="match status" value="1"/>
</dbReference>
<feature type="active site" evidence="9">
    <location>
        <position position="262"/>
    </location>
</feature>
<dbReference type="STRING" id="469383.Cwoe_3665"/>
<dbReference type="GO" id="GO:0006313">
    <property type="term" value="P:DNA transposition"/>
    <property type="evidence" value="ECO:0007669"/>
    <property type="project" value="UniProtKB-UniRule"/>
</dbReference>
<reference evidence="12 13" key="1">
    <citation type="journal article" date="2010" name="Stand. Genomic Sci.">
        <title>Complete genome sequence of Conexibacter woesei type strain (ID131577).</title>
        <authorList>
            <person name="Pukall R."/>
            <person name="Lapidus A."/>
            <person name="Glavina Del Rio T."/>
            <person name="Copeland A."/>
            <person name="Tice H."/>
            <person name="Cheng J.-F."/>
            <person name="Lucas S."/>
            <person name="Chen F."/>
            <person name="Nolan M."/>
            <person name="Bruce D."/>
            <person name="Goodwin L."/>
            <person name="Pitluck S."/>
            <person name="Mavromatis K."/>
            <person name="Ivanova N."/>
            <person name="Ovchinnikova G."/>
            <person name="Pati A."/>
            <person name="Chen A."/>
            <person name="Palaniappan K."/>
            <person name="Land M."/>
            <person name="Hauser L."/>
            <person name="Chang Y.-J."/>
            <person name="Jeffries C.D."/>
            <person name="Chain P."/>
            <person name="Meincke L."/>
            <person name="Sims D."/>
            <person name="Brettin T."/>
            <person name="Detter J.C."/>
            <person name="Rohde M."/>
            <person name="Goeker M."/>
            <person name="Bristow J."/>
            <person name="Eisen J.A."/>
            <person name="Markowitz V."/>
            <person name="Kyrpides N.C."/>
            <person name="Klenk H.-P."/>
            <person name="Hugenholtz P."/>
        </authorList>
    </citation>
    <scope>NUCLEOTIDE SEQUENCE [LARGE SCALE GENOMIC DNA]</scope>
    <source>
        <strain evidence="13">DSM 14684 / CIP 108061 / JCM 11494 / NBRC 100937 / ID131577</strain>
    </source>
</reference>
<dbReference type="InterPro" id="IPR013762">
    <property type="entry name" value="Integrase-like_cat_sf"/>
</dbReference>
<dbReference type="Gene3D" id="1.10.150.130">
    <property type="match status" value="1"/>
</dbReference>
<dbReference type="AlphaFoldDB" id="D3F1B9"/>
<dbReference type="HAMAP" id="MF_01808">
    <property type="entry name" value="Recomb_XerC_XerD"/>
    <property type="match status" value="1"/>
</dbReference>
<comment type="similarity">
    <text evidence="9">Belongs to the 'phage' integrase family. XerC subfamily.</text>
</comment>
<evidence type="ECO:0000313" key="13">
    <source>
        <dbReference type="Proteomes" id="UP000008229"/>
    </source>
</evidence>
<dbReference type="PANTHER" id="PTHR30349:SF81">
    <property type="entry name" value="TYROSINE RECOMBINASE XERC"/>
    <property type="match status" value="1"/>
</dbReference>
<dbReference type="OrthoDB" id="3183879at2"/>
<comment type="function">
    <text evidence="9">Site-specific tyrosine recombinase, which acts by catalyzing the cutting and rejoining of the recombining DNA molecules. The XerC-XerD complex is essential to convert dimers of the bacterial chromosome into monomers to permit their segregation at cell division. It also contributes to the segregational stability of plasmids.</text>
</comment>
<comment type="subcellular location">
    <subcellularLocation>
        <location evidence="1 9">Cytoplasm</location>
    </subcellularLocation>
</comment>
<dbReference type="eggNOG" id="COG4974">
    <property type="taxonomic scope" value="Bacteria"/>
</dbReference>
<dbReference type="GO" id="GO:0007059">
    <property type="term" value="P:chromosome segregation"/>
    <property type="evidence" value="ECO:0007669"/>
    <property type="project" value="UniProtKB-UniRule"/>
</dbReference>
<dbReference type="GO" id="GO:0009037">
    <property type="term" value="F:tyrosine-based site-specific recombinase activity"/>
    <property type="evidence" value="ECO:0007669"/>
    <property type="project" value="UniProtKB-UniRule"/>
</dbReference>
<feature type="active site" evidence="9">
    <location>
        <position position="285"/>
    </location>
</feature>
<reference evidence="13" key="2">
    <citation type="submission" date="2010-01" db="EMBL/GenBank/DDBJ databases">
        <title>The complete genome of Conexibacter woesei DSM 14684.</title>
        <authorList>
            <consortium name="US DOE Joint Genome Institute (JGI-PGF)"/>
            <person name="Lucas S."/>
            <person name="Copeland A."/>
            <person name="Lapidus A."/>
            <person name="Glavina del Rio T."/>
            <person name="Dalin E."/>
            <person name="Tice H."/>
            <person name="Bruce D."/>
            <person name="Goodwin L."/>
            <person name="Pitluck S."/>
            <person name="Kyrpides N."/>
            <person name="Mavromatis K."/>
            <person name="Ivanova N."/>
            <person name="Mikhailova N."/>
            <person name="Chertkov O."/>
            <person name="Brettin T."/>
            <person name="Detter J.C."/>
            <person name="Han C."/>
            <person name="Larimer F."/>
            <person name="Land M."/>
            <person name="Hauser L."/>
            <person name="Markowitz V."/>
            <person name="Cheng J.-F."/>
            <person name="Hugenholtz P."/>
            <person name="Woyke T."/>
            <person name="Wu D."/>
            <person name="Pukall R."/>
            <person name="Steenblock K."/>
            <person name="Schneider S."/>
            <person name="Klenk H.-P."/>
            <person name="Eisen J.A."/>
        </authorList>
    </citation>
    <scope>NUCLEOTIDE SEQUENCE [LARGE SCALE GENOMIC DNA]</scope>
    <source>
        <strain evidence="13">DSM 14684 / CIP 108061 / JCM 11494 / NBRC 100937 / ID131577</strain>
    </source>
</reference>
<keyword evidence="5 9" id="KW-0229">DNA integration</keyword>
<protein>
    <recommendedName>
        <fullName evidence="9">Tyrosine recombinase XerC</fullName>
    </recommendedName>
</protein>
<feature type="active site" evidence="9">
    <location>
        <position position="185"/>
    </location>
</feature>
<sequence length="313" mass="34112">MKNKAMSEQPSAPISDAWRRALALLESDLRRRGAAEKTRHAYAVDGGQFVRWADAHRLAPADVNPRALRRYAAGLTEAGQAPTTVGRKLASLRSLFRTLVEHGELQQNPADLLSAPRKAQRLPYVLKPVEVAALLDRIPADTALALRDRALFELAYASGLRAEELVMLDVGSIEFDGERVRVEGKGAKTRIVPAGEPALKAIARYLDRARPALATAESDGALFLSKSGRRLSTSDVRRRLRVWARQAAGVSTAGGVSPHALRHSFATHLLENGADLRSIQELLGHASISTTQVYTRVESARLRSAYANSHPRA</sequence>
<dbReference type="HOGENOM" id="CLU_027562_9_0_11"/>
<dbReference type="InterPro" id="IPR004107">
    <property type="entry name" value="Integrase_SAM-like_N"/>
</dbReference>
<dbReference type="EMBL" id="CP001854">
    <property type="protein sequence ID" value="ADB52082.1"/>
    <property type="molecule type" value="Genomic_DNA"/>
</dbReference>
<name>D3F1B9_CONWI</name>
<organism evidence="12 13">
    <name type="scientific">Conexibacter woesei (strain DSM 14684 / CCUG 47730 / CIP 108061 / JCM 11494 / NBRC 100937 / ID131577)</name>
    <dbReference type="NCBI Taxonomy" id="469383"/>
    <lineage>
        <taxon>Bacteria</taxon>
        <taxon>Bacillati</taxon>
        <taxon>Actinomycetota</taxon>
        <taxon>Thermoleophilia</taxon>
        <taxon>Solirubrobacterales</taxon>
        <taxon>Conexibacteraceae</taxon>
        <taxon>Conexibacter</taxon>
    </lineage>
</organism>
<keyword evidence="4 9" id="KW-0159">Chromosome partition</keyword>
<comment type="subunit">
    <text evidence="9">Forms a cyclic heterotetrameric complex composed of two molecules of XerC and two molecules of XerD.</text>
</comment>